<dbReference type="OrthoDB" id="9813383at2"/>
<dbReference type="GO" id="GO:0016811">
    <property type="term" value="F:hydrolase activity, acting on carbon-nitrogen (but not peptide) bonds, in linear amides"/>
    <property type="evidence" value="ECO:0007669"/>
    <property type="project" value="InterPro"/>
</dbReference>
<reference evidence="2 3" key="1">
    <citation type="submission" date="2020-04" db="EMBL/GenBank/DDBJ databases">
        <authorList>
            <person name="Hitch T.C.A."/>
            <person name="Wylensek D."/>
            <person name="Clavel T."/>
        </authorList>
    </citation>
    <scope>NUCLEOTIDE SEQUENCE [LARGE SCALE GENOMIC DNA]</scope>
    <source>
        <strain evidence="2 3">Oil-RF-744-FAT-WT-6-1</strain>
    </source>
</reference>
<dbReference type="EMBL" id="JBIEKR010000006">
    <property type="protein sequence ID" value="MFG6273049.1"/>
    <property type="molecule type" value="Genomic_DNA"/>
</dbReference>
<dbReference type="Gene3D" id="3.40.50.880">
    <property type="match status" value="1"/>
</dbReference>
<proteinExistence type="predicted"/>
<dbReference type="PANTHER" id="PTHR43235:SF1">
    <property type="entry name" value="GLUTAMINE AMIDOTRANSFERASE PB2B2.05-RELATED"/>
    <property type="match status" value="1"/>
</dbReference>
<dbReference type="PANTHER" id="PTHR43235">
    <property type="entry name" value="GLUTAMINE AMIDOTRANSFERASE PB2B2.05-RELATED"/>
    <property type="match status" value="1"/>
</dbReference>
<dbReference type="AlphaFoldDB" id="A0A848BXL2"/>
<comment type="caution">
    <text evidence="2">The sequence shown here is derived from an EMBL/GenBank/DDBJ whole genome shotgun (WGS) entry which is preliminary data.</text>
</comment>
<dbReference type="InterPro" id="IPR044668">
    <property type="entry name" value="PuuD-like"/>
</dbReference>
<organism evidence="2 3">
    <name type="scientific">Megasphaera hexanoica</name>
    <dbReference type="NCBI Taxonomy" id="1675036"/>
    <lineage>
        <taxon>Bacteria</taxon>
        <taxon>Bacillati</taxon>
        <taxon>Bacillota</taxon>
        <taxon>Negativicutes</taxon>
        <taxon>Veillonellales</taxon>
        <taxon>Veillonellaceae</taxon>
        <taxon>Megasphaera</taxon>
    </lineage>
</organism>
<evidence type="ECO:0000313" key="2">
    <source>
        <dbReference type="EMBL" id="NME28984.1"/>
    </source>
</evidence>
<keyword evidence="4" id="KW-1185">Reference proteome</keyword>
<reference evidence="1 4" key="2">
    <citation type="submission" date="2024-10" db="EMBL/GenBank/DDBJ databases">
        <authorList>
            <person name="Sang B.-I."/>
            <person name="Prabhaharan D."/>
        </authorList>
    </citation>
    <scope>NUCLEOTIDE SEQUENCE [LARGE SCALE GENOMIC DNA]</scope>
    <source>
        <strain evidence="1 4">MH</strain>
    </source>
</reference>
<dbReference type="SUPFAM" id="SSF52317">
    <property type="entry name" value="Class I glutamine amidotransferase-like"/>
    <property type="match status" value="1"/>
</dbReference>
<sequence length="231" mass="26361">MKKMVGVMPLWDDEKESIWMLPAYMEGLKAAGMDSFIFPMTQDEDEVKRLVGLCDQILLTGGHDVNPSLYQEEPVNASVEWNETRDVMEERVISHALAQDMPVLGICRGLQILNVALGGTLYQDLPLQHPSDTDHHMTPPYDRPVHTVRVLRDTPLYDLLQTEHMGVNSIHHQAIRKLAPDLREMALSEDGLVEAVYMPGKRFVWAVQWHPEYGFPSHEDCRAIFRAFSRA</sequence>
<dbReference type="PROSITE" id="PS51273">
    <property type="entry name" value="GATASE_TYPE_1"/>
    <property type="match status" value="1"/>
</dbReference>
<dbReference type="RefSeq" id="WP_113856084.1">
    <property type="nucleotide sequence ID" value="NZ_CP011940.1"/>
</dbReference>
<dbReference type="GO" id="GO:0005829">
    <property type="term" value="C:cytosol"/>
    <property type="evidence" value="ECO:0007669"/>
    <property type="project" value="TreeGrafter"/>
</dbReference>
<name>A0A848BXL2_9FIRM</name>
<dbReference type="KEGG" id="mhw:ACT01_10280"/>
<dbReference type="InterPro" id="IPR011697">
    <property type="entry name" value="Peptidase_C26"/>
</dbReference>
<dbReference type="Proteomes" id="UP001605989">
    <property type="component" value="Unassembled WGS sequence"/>
</dbReference>
<dbReference type="Proteomes" id="UP000591071">
    <property type="component" value="Unassembled WGS sequence"/>
</dbReference>
<protein>
    <submittedName>
        <fullName evidence="2">Gamma-glutamyl-gamma-aminobutyrate hydrolase family protein</fullName>
    </submittedName>
</protein>
<evidence type="ECO:0000313" key="3">
    <source>
        <dbReference type="Proteomes" id="UP000591071"/>
    </source>
</evidence>
<evidence type="ECO:0000313" key="4">
    <source>
        <dbReference type="Proteomes" id="UP001605989"/>
    </source>
</evidence>
<dbReference type="CDD" id="cd01745">
    <property type="entry name" value="GATase1_2"/>
    <property type="match status" value="1"/>
</dbReference>
<gene>
    <name evidence="1" type="ORF">ACGTZG_07590</name>
    <name evidence="2" type="ORF">HF872_10190</name>
</gene>
<dbReference type="InterPro" id="IPR029062">
    <property type="entry name" value="Class_I_gatase-like"/>
</dbReference>
<dbReference type="EMBL" id="JABAFG010000017">
    <property type="protein sequence ID" value="NME28984.1"/>
    <property type="molecule type" value="Genomic_DNA"/>
</dbReference>
<keyword evidence="2" id="KW-0378">Hydrolase</keyword>
<evidence type="ECO:0000313" key="1">
    <source>
        <dbReference type="EMBL" id="MFG6273049.1"/>
    </source>
</evidence>
<dbReference type="Pfam" id="PF07722">
    <property type="entry name" value="Peptidase_C26"/>
    <property type="match status" value="1"/>
</dbReference>
<accession>A0A848BXL2</accession>